<dbReference type="AlphaFoldDB" id="A0A1L7XFK5"/>
<evidence type="ECO:0000256" key="6">
    <source>
        <dbReference type="ARBA" id="ARBA00022525"/>
    </source>
</evidence>
<proteinExistence type="inferred from homology"/>
<name>A0A1L7XFK5_9HELO</name>
<evidence type="ECO:0000256" key="2">
    <source>
        <dbReference type="ARBA" id="ARBA00004613"/>
    </source>
</evidence>
<gene>
    <name evidence="17" type="ORF">PAC_13708</name>
</gene>
<dbReference type="Pfam" id="PF01915">
    <property type="entry name" value="Glyco_hydro_3_C"/>
    <property type="match status" value="1"/>
</dbReference>
<dbReference type="InterPro" id="IPR002772">
    <property type="entry name" value="Glyco_hydro_3_C"/>
</dbReference>
<dbReference type="Gene3D" id="3.40.50.1700">
    <property type="entry name" value="Glycoside hydrolase family 3 C-terminal domain"/>
    <property type="match status" value="1"/>
</dbReference>
<keyword evidence="7 15" id="KW-0732">Signal</keyword>
<evidence type="ECO:0000256" key="11">
    <source>
        <dbReference type="ARBA" id="ARBA00023277"/>
    </source>
</evidence>
<comment type="pathway">
    <text evidence="3">Glycan metabolism; cellulose degradation.</text>
</comment>
<evidence type="ECO:0000256" key="14">
    <source>
        <dbReference type="SAM" id="MobiDB-lite"/>
    </source>
</evidence>
<evidence type="ECO:0000256" key="13">
    <source>
        <dbReference type="ARBA" id="ARBA00023326"/>
    </source>
</evidence>
<dbReference type="Pfam" id="PF14310">
    <property type="entry name" value="Fn3-like"/>
    <property type="match status" value="1"/>
</dbReference>
<dbReference type="FunFam" id="2.60.40.10:FF:000757">
    <property type="entry name" value="Beta-glucosidase G"/>
    <property type="match status" value="1"/>
</dbReference>
<keyword evidence="13" id="KW-0624">Polysaccharide degradation</keyword>
<dbReference type="InterPro" id="IPR036962">
    <property type="entry name" value="Glyco_hydro_3_N_sf"/>
</dbReference>
<keyword evidence="8" id="KW-0378">Hydrolase</keyword>
<evidence type="ECO:0000313" key="17">
    <source>
        <dbReference type="EMBL" id="CZR63811.1"/>
    </source>
</evidence>
<dbReference type="InterPro" id="IPR001764">
    <property type="entry name" value="Glyco_hydro_3_N"/>
</dbReference>
<evidence type="ECO:0000313" key="18">
    <source>
        <dbReference type="Proteomes" id="UP000184330"/>
    </source>
</evidence>
<dbReference type="Gene3D" id="3.20.20.300">
    <property type="entry name" value="Glycoside hydrolase, family 3, N-terminal domain"/>
    <property type="match status" value="1"/>
</dbReference>
<keyword evidence="10" id="KW-0325">Glycoprotein</keyword>
<feature type="domain" description="Fibronectin type III-like" evidence="16">
    <location>
        <begin position="705"/>
        <end position="774"/>
    </location>
</feature>
<dbReference type="InterPro" id="IPR013783">
    <property type="entry name" value="Ig-like_fold"/>
</dbReference>
<dbReference type="InterPro" id="IPR017853">
    <property type="entry name" value="GH"/>
</dbReference>
<dbReference type="PANTHER" id="PTHR42715">
    <property type="entry name" value="BETA-GLUCOSIDASE"/>
    <property type="match status" value="1"/>
</dbReference>
<dbReference type="STRING" id="576137.A0A1L7XFK5"/>
<evidence type="ECO:0000256" key="7">
    <source>
        <dbReference type="ARBA" id="ARBA00022729"/>
    </source>
</evidence>
<protein>
    <recommendedName>
        <fullName evidence="5">beta-glucosidase</fullName>
        <ecNumber evidence="5">3.2.1.21</ecNumber>
    </recommendedName>
</protein>
<dbReference type="OrthoDB" id="416222at2759"/>
<keyword evidence="18" id="KW-1185">Reference proteome</keyword>
<dbReference type="SUPFAM" id="SSF52279">
    <property type="entry name" value="Beta-D-glucan exohydrolase, C-terminal domain"/>
    <property type="match status" value="1"/>
</dbReference>
<keyword evidence="11" id="KW-0119">Carbohydrate metabolism</keyword>
<evidence type="ECO:0000256" key="5">
    <source>
        <dbReference type="ARBA" id="ARBA00012744"/>
    </source>
</evidence>
<evidence type="ECO:0000256" key="10">
    <source>
        <dbReference type="ARBA" id="ARBA00023180"/>
    </source>
</evidence>
<evidence type="ECO:0000259" key="16">
    <source>
        <dbReference type="SMART" id="SM01217"/>
    </source>
</evidence>
<comment type="subcellular location">
    <subcellularLocation>
        <location evidence="2">Secreted</location>
    </subcellularLocation>
</comment>
<dbReference type="SUPFAM" id="SSF51445">
    <property type="entry name" value="(Trans)glycosidases"/>
    <property type="match status" value="1"/>
</dbReference>
<organism evidence="17 18">
    <name type="scientific">Phialocephala subalpina</name>
    <dbReference type="NCBI Taxonomy" id="576137"/>
    <lineage>
        <taxon>Eukaryota</taxon>
        <taxon>Fungi</taxon>
        <taxon>Dikarya</taxon>
        <taxon>Ascomycota</taxon>
        <taxon>Pezizomycotina</taxon>
        <taxon>Leotiomycetes</taxon>
        <taxon>Helotiales</taxon>
        <taxon>Mollisiaceae</taxon>
        <taxon>Phialocephala</taxon>
        <taxon>Phialocephala fortinii species complex</taxon>
    </lineage>
</organism>
<evidence type="ECO:0000256" key="8">
    <source>
        <dbReference type="ARBA" id="ARBA00022801"/>
    </source>
</evidence>
<feature type="region of interest" description="Disordered" evidence="14">
    <location>
        <begin position="183"/>
        <end position="235"/>
    </location>
</feature>
<keyword evidence="12" id="KW-0326">Glycosidase</keyword>
<dbReference type="Gene3D" id="2.60.40.10">
    <property type="entry name" value="Immunoglobulins"/>
    <property type="match status" value="1"/>
</dbReference>
<dbReference type="GO" id="GO:0030245">
    <property type="term" value="P:cellulose catabolic process"/>
    <property type="evidence" value="ECO:0007669"/>
    <property type="project" value="UniProtKB-KW"/>
</dbReference>
<keyword evidence="9" id="KW-0136">Cellulose degradation</keyword>
<evidence type="ECO:0000256" key="1">
    <source>
        <dbReference type="ARBA" id="ARBA00000448"/>
    </source>
</evidence>
<evidence type="ECO:0000256" key="15">
    <source>
        <dbReference type="SAM" id="SignalP"/>
    </source>
</evidence>
<dbReference type="InterPro" id="IPR050288">
    <property type="entry name" value="Cellulose_deg_GH3"/>
</dbReference>
<feature type="chain" id="PRO_5013358467" description="beta-glucosidase" evidence="15">
    <location>
        <begin position="20"/>
        <end position="785"/>
    </location>
</feature>
<dbReference type="GO" id="GO:0008422">
    <property type="term" value="F:beta-glucosidase activity"/>
    <property type="evidence" value="ECO:0007669"/>
    <property type="project" value="UniProtKB-EC"/>
</dbReference>
<dbReference type="Pfam" id="PF00933">
    <property type="entry name" value="Glyco_hydro_3"/>
    <property type="match status" value="1"/>
</dbReference>
<evidence type="ECO:0000256" key="9">
    <source>
        <dbReference type="ARBA" id="ARBA00023001"/>
    </source>
</evidence>
<dbReference type="PANTHER" id="PTHR42715:SF14">
    <property type="entry name" value="BETA-GLUCOSIDASE D-RELATED"/>
    <property type="match status" value="1"/>
</dbReference>
<dbReference type="GO" id="GO:0005576">
    <property type="term" value="C:extracellular region"/>
    <property type="evidence" value="ECO:0007669"/>
    <property type="project" value="UniProtKB-SubCell"/>
</dbReference>
<evidence type="ECO:0000256" key="4">
    <source>
        <dbReference type="ARBA" id="ARBA00005336"/>
    </source>
</evidence>
<feature type="signal peptide" evidence="15">
    <location>
        <begin position="1"/>
        <end position="19"/>
    </location>
</feature>
<sequence length="785" mass="83417">MRPTSTSLLALLFGVGALGDASVNYTAQLLSSGTIKLGDWQAAYDKAYALVQTLNTTEKLSIITGGSAGNFSKLAMLDSSTNPLTYFYVTTWPAGAAMAMTWDKDTILGQGSALGAEFRGKGINLAYAPTFEPLGRSAWCGRTGETYGADSHLNGAMGGNFVKGMASAGVIPSSKHFIMNEQETNRDGSGSSAGGGGGFGGGSPPSSNSSTISARQSTNSTTSSNSTTSDDSSGSYNVAIGDKAFHETYLTPFYDAVKNGVAGTMCAMNKVNGTYSCESQDLLGKYLKVELGMPGIVHADVGAQHTGINSANAGMDYGSSSDWSEDTLGVGLTNGSFTTARLDDMVIRNMMGYFHYNQDQGYPTKAGVTDYVDVRGNHSTLARTYAANSLVLLKNTNNALPLKDKRSISIFGYHAAQRFVGANTALTVYNGVGPTLLGHMSTVGGSAMGSLAYVTTPVQKFIERAATDGFMLRWWLNDTTVSSFSGMSGSGTELAESTFGVASHSDVCICFLNAWSGEGGDRSELYNATQDALVNAVADNCNNTIVVINTTGPRLVDSWIGHENVTGVIYGGPLGQESGNAIDDVLFGTVNPSGRLIHTIAKNESDYDSNTQITQSLELDYSEGNYIDYKYFDKYNVTPRYEFGYGLSYTTFNYSSTATVTPNTTALAEAYSTGDLAIGGREDLWDVVATVSTSISNTGSIAGAEVAQLYITFPDVADEPVRQLRGFEKVTIQPRESATVTFELKRRDLSVWDVSAQNWKIESGDYTLYVGASSRDFKTQTTLTV</sequence>
<dbReference type="EC" id="3.2.1.21" evidence="5"/>
<dbReference type="Proteomes" id="UP000184330">
    <property type="component" value="Unassembled WGS sequence"/>
</dbReference>
<comment type="catalytic activity">
    <reaction evidence="1">
        <text>Hydrolysis of terminal, non-reducing beta-D-glucosyl residues with release of beta-D-glucose.</text>
        <dbReference type="EC" id="3.2.1.21"/>
    </reaction>
</comment>
<feature type="compositionally biased region" description="Low complexity" evidence="14">
    <location>
        <begin position="217"/>
        <end position="233"/>
    </location>
</feature>
<comment type="similarity">
    <text evidence="4">Belongs to the glycosyl hydrolase 3 family.</text>
</comment>
<keyword evidence="6" id="KW-0964">Secreted</keyword>
<accession>A0A1L7XFK5</accession>
<feature type="compositionally biased region" description="Gly residues" evidence="14">
    <location>
        <begin position="191"/>
        <end position="203"/>
    </location>
</feature>
<dbReference type="InterPro" id="IPR026891">
    <property type="entry name" value="Fn3-like"/>
</dbReference>
<evidence type="ECO:0000256" key="12">
    <source>
        <dbReference type="ARBA" id="ARBA00023295"/>
    </source>
</evidence>
<evidence type="ECO:0000256" key="3">
    <source>
        <dbReference type="ARBA" id="ARBA00004987"/>
    </source>
</evidence>
<dbReference type="InterPro" id="IPR036881">
    <property type="entry name" value="Glyco_hydro_3_C_sf"/>
</dbReference>
<reference evidence="17 18" key="1">
    <citation type="submission" date="2016-03" db="EMBL/GenBank/DDBJ databases">
        <authorList>
            <person name="Ploux O."/>
        </authorList>
    </citation>
    <scope>NUCLEOTIDE SEQUENCE [LARGE SCALE GENOMIC DNA]</scope>
    <source>
        <strain evidence="17 18">UAMH 11012</strain>
    </source>
</reference>
<dbReference type="EMBL" id="FJOG01000024">
    <property type="protein sequence ID" value="CZR63811.1"/>
    <property type="molecule type" value="Genomic_DNA"/>
</dbReference>
<dbReference type="PRINTS" id="PR00133">
    <property type="entry name" value="GLHYDRLASE3"/>
</dbReference>
<dbReference type="SMART" id="SM01217">
    <property type="entry name" value="Fn3_like"/>
    <property type="match status" value="1"/>
</dbReference>